<evidence type="ECO:0000313" key="2">
    <source>
        <dbReference type="EMBL" id="MBQ0961719.1"/>
    </source>
</evidence>
<sequence length="47" mass="4942">MLSTFLSQGARLVVPSLAGGPATALPTLLLSMVACLMLQRELDALDR</sequence>
<keyword evidence="3" id="KW-1185">Reference proteome</keyword>
<keyword evidence="1" id="KW-1133">Transmembrane helix</keyword>
<gene>
    <name evidence="2" type="ORF">KAK06_22470</name>
</gene>
<evidence type="ECO:0000313" key="3">
    <source>
        <dbReference type="Proteomes" id="UP000678374"/>
    </source>
</evidence>
<keyword evidence="1" id="KW-0472">Membrane</keyword>
<dbReference type="RefSeq" id="WP_210804405.1">
    <property type="nucleotide sequence ID" value="NZ_JAGQDE010000036.1"/>
</dbReference>
<name>A0A940YLC7_9BURK</name>
<reference evidence="2" key="1">
    <citation type="submission" date="2021-04" db="EMBL/GenBank/DDBJ databases">
        <title>The genome sequence of Ideonella sp. 4Y11.</title>
        <authorList>
            <person name="Liu Y."/>
        </authorList>
    </citation>
    <scope>NUCLEOTIDE SEQUENCE</scope>
    <source>
        <strain evidence="2">4Y11</strain>
    </source>
</reference>
<keyword evidence="1" id="KW-0812">Transmembrane</keyword>
<dbReference type="EMBL" id="JAGQDE010000036">
    <property type="protein sequence ID" value="MBQ0961719.1"/>
    <property type="molecule type" value="Genomic_DNA"/>
</dbReference>
<dbReference type="AlphaFoldDB" id="A0A940YLC7"/>
<organism evidence="2 3">
    <name type="scientific">Ideonella aquatica</name>
    <dbReference type="NCBI Taxonomy" id="2824119"/>
    <lineage>
        <taxon>Bacteria</taxon>
        <taxon>Pseudomonadati</taxon>
        <taxon>Pseudomonadota</taxon>
        <taxon>Betaproteobacteria</taxon>
        <taxon>Burkholderiales</taxon>
        <taxon>Sphaerotilaceae</taxon>
        <taxon>Ideonella</taxon>
    </lineage>
</organism>
<dbReference type="Proteomes" id="UP000678374">
    <property type="component" value="Unassembled WGS sequence"/>
</dbReference>
<proteinExistence type="predicted"/>
<evidence type="ECO:0000256" key="1">
    <source>
        <dbReference type="SAM" id="Phobius"/>
    </source>
</evidence>
<comment type="caution">
    <text evidence="2">The sequence shown here is derived from an EMBL/GenBank/DDBJ whole genome shotgun (WGS) entry which is preliminary data.</text>
</comment>
<feature type="transmembrane region" description="Helical" evidence="1">
    <location>
        <begin position="12"/>
        <end position="38"/>
    </location>
</feature>
<protein>
    <submittedName>
        <fullName evidence="2">Uncharacterized protein</fullName>
    </submittedName>
</protein>
<accession>A0A940YLC7</accession>